<dbReference type="PANTHER" id="PTHR43747">
    <property type="entry name" value="FAD-BINDING PROTEIN"/>
    <property type="match status" value="1"/>
</dbReference>
<dbReference type="Gene3D" id="3.50.50.60">
    <property type="entry name" value="FAD/NAD(P)-binding domain"/>
    <property type="match status" value="1"/>
</dbReference>
<evidence type="ECO:0000313" key="1">
    <source>
        <dbReference type="EMBL" id="MFC3115540.1"/>
    </source>
</evidence>
<dbReference type="PANTHER" id="PTHR43747:SF4">
    <property type="entry name" value="FLAVIN-DEPENDENT TRYPTOPHAN HALOGENASE"/>
    <property type="match status" value="1"/>
</dbReference>
<organism evidence="1 2">
    <name type="scientific">Cellvibrio fontiphilus</name>
    <dbReference type="NCBI Taxonomy" id="1815559"/>
    <lineage>
        <taxon>Bacteria</taxon>
        <taxon>Pseudomonadati</taxon>
        <taxon>Pseudomonadota</taxon>
        <taxon>Gammaproteobacteria</taxon>
        <taxon>Cellvibrionales</taxon>
        <taxon>Cellvibrionaceae</taxon>
        <taxon>Cellvibrio</taxon>
    </lineage>
</organism>
<dbReference type="InterPro" id="IPR050816">
    <property type="entry name" value="Flavin-dep_Halogenase_NPB"/>
</dbReference>
<reference evidence="2" key="1">
    <citation type="journal article" date="2019" name="Int. J. Syst. Evol. Microbiol.">
        <title>The Global Catalogue of Microorganisms (GCM) 10K type strain sequencing project: providing services to taxonomists for standard genome sequencing and annotation.</title>
        <authorList>
            <consortium name="The Broad Institute Genomics Platform"/>
            <consortium name="The Broad Institute Genome Sequencing Center for Infectious Disease"/>
            <person name="Wu L."/>
            <person name="Ma J."/>
        </authorList>
    </citation>
    <scope>NUCLEOTIDE SEQUENCE [LARGE SCALE GENOMIC DNA]</scope>
    <source>
        <strain evidence="2">KCTC 52237</strain>
    </source>
</reference>
<gene>
    <name evidence="1" type="ORF">ACFODX_08230</name>
</gene>
<dbReference type="Pfam" id="PF04820">
    <property type="entry name" value="Trp_halogenase"/>
    <property type="match status" value="1"/>
</dbReference>
<dbReference type="SUPFAM" id="SSF51905">
    <property type="entry name" value="FAD/NAD(P)-binding domain"/>
    <property type="match status" value="1"/>
</dbReference>
<protein>
    <submittedName>
        <fullName evidence="1">Tryptophan 7-halogenase</fullName>
    </submittedName>
</protein>
<dbReference type="InterPro" id="IPR033856">
    <property type="entry name" value="Trp_halogen"/>
</dbReference>
<dbReference type="InterPro" id="IPR006905">
    <property type="entry name" value="Flavin_halogenase"/>
</dbReference>
<dbReference type="EMBL" id="JBHRTF010000003">
    <property type="protein sequence ID" value="MFC3115540.1"/>
    <property type="molecule type" value="Genomic_DNA"/>
</dbReference>
<comment type="caution">
    <text evidence="1">The sequence shown here is derived from an EMBL/GenBank/DDBJ whole genome shotgun (WGS) entry which is preliminary data.</text>
</comment>
<accession>A0ABV7FE37</accession>
<name>A0ABV7FE37_9GAMM</name>
<dbReference type="Proteomes" id="UP001595555">
    <property type="component" value="Unassembled WGS sequence"/>
</dbReference>
<proteinExistence type="predicted"/>
<sequence>MTSQIKKIAIVGRDLDAWITAFFLKTVLDKSRNTYEITLIDLGTTLTVHDIFAVLPSYKMLHKTLGANEEKLRKTAKATIFFGQRFSGWSTKRSDFFHAYDRHGINFNGIDFFQYWLKAVANGLKVPLEDFSLGVAAAKHRRFVTFTDENDFSHAAYGYHLSAKEYVDAIVRAALDAGVKREVGEVKEISMENETIKFLQLANGKTIEADFYIDASGSDAVLISALVSDNFQSWEHWFPCDRMVTTSVPPLHPIPAFSQIAAFSSGWCGLYPLQNRTAVQALYSSHNASFSDVVCELKSHLGIEFDEVAERNIKCGILKRPWVGNCLSLGSTAATLEPLEALQQHSLVVSMVMLRQLFPNGGEYENEREIYNDKMHSFLNNLRDFQLSHYALNSRDDPFWRGCRNAVLPEGLTKKIKLYKERGYISIREDETFQEENWVSIFNGHGLTPECYSPLVDNMNEEEMIKNFQSILRMIKERIHSSPLL</sequence>
<keyword evidence="2" id="KW-1185">Reference proteome</keyword>
<evidence type="ECO:0000313" key="2">
    <source>
        <dbReference type="Proteomes" id="UP001595555"/>
    </source>
</evidence>
<dbReference type="RefSeq" id="WP_378117924.1">
    <property type="nucleotide sequence ID" value="NZ_JBHRTF010000003.1"/>
</dbReference>
<dbReference type="InterPro" id="IPR036188">
    <property type="entry name" value="FAD/NAD-bd_sf"/>
</dbReference>
<dbReference type="PIRSF" id="PIRSF011396">
    <property type="entry name" value="Trp_halogenase"/>
    <property type="match status" value="1"/>
</dbReference>